<evidence type="ECO:0000256" key="1">
    <source>
        <dbReference type="SAM" id="MobiDB-lite"/>
    </source>
</evidence>
<dbReference type="OrthoDB" id="7947287at2"/>
<dbReference type="KEGG" id="dea:FPZ08_15055"/>
<dbReference type="Proteomes" id="UP000315364">
    <property type="component" value="Chromosome"/>
</dbReference>
<organism evidence="2 3">
    <name type="scientific">Devosia ginsengisoli</name>
    <dbReference type="NCBI Taxonomy" id="400770"/>
    <lineage>
        <taxon>Bacteria</taxon>
        <taxon>Pseudomonadati</taxon>
        <taxon>Pseudomonadota</taxon>
        <taxon>Alphaproteobacteria</taxon>
        <taxon>Hyphomicrobiales</taxon>
        <taxon>Devosiaceae</taxon>
        <taxon>Devosia</taxon>
    </lineage>
</organism>
<proteinExistence type="predicted"/>
<feature type="region of interest" description="Disordered" evidence="1">
    <location>
        <begin position="120"/>
        <end position="151"/>
    </location>
</feature>
<gene>
    <name evidence="2" type="ORF">FPZ08_15055</name>
</gene>
<protein>
    <submittedName>
        <fullName evidence="2">Uncharacterized protein</fullName>
    </submittedName>
</protein>
<sequence>MLDDFRLGPRSARAQIHGLTARLKQQTCHDIIREVQAAVADPALEEVLVYYGRNLQLSPQRAAVLFGALPQLPRPIDPRIFEIQSRSTAHQEEFGALAEAQRSSVWPALSPVQKRRLTALGFAPSGAGTRKSARSQSATPSRSWPPRAYLP</sequence>
<evidence type="ECO:0000313" key="2">
    <source>
        <dbReference type="EMBL" id="QDZ11948.1"/>
    </source>
</evidence>
<name>A0A5B8LUG1_9HYPH</name>
<evidence type="ECO:0000313" key="3">
    <source>
        <dbReference type="Proteomes" id="UP000315364"/>
    </source>
</evidence>
<reference evidence="2 3" key="1">
    <citation type="submission" date="2019-07" db="EMBL/GenBank/DDBJ databases">
        <title>Full genome sequence of Devosia sp. Gsoil 520.</title>
        <authorList>
            <person name="Im W.-T."/>
        </authorList>
    </citation>
    <scope>NUCLEOTIDE SEQUENCE [LARGE SCALE GENOMIC DNA]</scope>
    <source>
        <strain evidence="2 3">Gsoil 520</strain>
    </source>
</reference>
<accession>A0A5B8LUG1</accession>
<dbReference type="AlphaFoldDB" id="A0A5B8LUG1"/>
<dbReference type="EMBL" id="CP042304">
    <property type="protein sequence ID" value="QDZ11948.1"/>
    <property type="molecule type" value="Genomic_DNA"/>
</dbReference>
<dbReference type="RefSeq" id="WP_146290764.1">
    <property type="nucleotide sequence ID" value="NZ_CP042304.1"/>
</dbReference>
<keyword evidence="3" id="KW-1185">Reference proteome</keyword>